<evidence type="ECO:0000256" key="1">
    <source>
        <dbReference type="SAM" id="MobiDB-lite"/>
    </source>
</evidence>
<feature type="compositionally biased region" description="Polar residues" evidence="1">
    <location>
        <begin position="139"/>
        <end position="150"/>
    </location>
</feature>
<organism evidence="2 3">
    <name type="scientific">Pyrenophora teres f. teres</name>
    <dbReference type="NCBI Taxonomy" id="97479"/>
    <lineage>
        <taxon>Eukaryota</taxon>
        <taxon>Fungi</taxon>
        <taxon>Dikarya</taxon>
        <taxon>Ascomycota</taxon>
        <taxon>Pezizomycotina</taxon>
        <taxon>Dothideomycetes</taxon>
        <taxon>Pleosporomycetidae</taxon>
        <taxon>Pleosporales</taxon>
        <taxon>Pleosporineae</taxon>
        <taxon>Pleosporaceae</taxon>
        <taxon>Pyrenophora</taxon>
    </lineage>
</organism>
<gene>
    <name evidence="2" type="ORF">PTTW11_03874</name>
</gene>
<feature type="compositionally biased region" description="Polar residues" evidence="1">
    <location>
        <begin position="107"/>
        <end position="116"/>
    </location>
</feature>
<feature type="region of interest" description="Disordered" evidence="1">
    <location>
        <begin position="17"/>
        <end position="161"/>
    </location>
</feature>
<feature type="region of interest" description="Disordered" evidence="1">
    <location>
        <begin position="233"/>
        <end position="252"/>
    </location>
</feature>
<feature type="compositionally biased region" description="Low complexity" evidence="1">
    <location>
        <begin position="91"/>
        <end position="106"/>
    </location>
</feature>
<feature type="compositionally biased region" description="Polar residues" evidence="1">
    <location>
        <begin position="26"/>
        <end position="35"/>
    </location>
</feature>
<evidence type="ECO:0000313" key="2">
    <source>
        <dbReference type="EMBL" id="CAE7025193.1"/>
    </source>
</evidence>
<protein>
    <submittedName>
        <fullName evidence="2">Uncharacterized protein</fullName>
    </submittedName>
</protein>
<dbReference type="EMBL" id="HG992979">
    <property type="protein sequence ID" value="CAE7025193.1"/>
    <property type="molecule type" value="Genomic_DNA"/>
</dbReference>
<sequence>MAHELAEEYMMRMELEESRVDGLTRPTISHSQSSPIPVRDEDAEVDIAEDDPCEQRDVVDDSPLPGATHTHLSQKRRSGSTIGDSLAQTRSSSPEASQASSATSPSIYTLDSFTSHRPNDRKGKSSTISRLKSLPKTGLSRQTFQRSTVRPSDFRIPPEQPEKRFVDGIGMIFPGVCDRTQCADPQSHFVTSFRLCEPIEYTTALADHGITYTDYVRLITALLNFLEDTSKNARRRNRAKVEEDSGTGMESSTRARNRFFDTTEQLKDSKQHAVTLHKLLEDISLNFQARGVPVMVCVQSFSLFWPRRIAEAHIQVLHVRKEQTLQGAQVSVPVEKSGTRAGQRLSFINVFPLAKYEQAPRPRLERQAVSATTMTSKCMRGYGYHHQQSQVRDRSRPCALWPNAIPSHKRRIMNANVDRYGVDPYFRAWMRASINSRTRCTTYAKYMIEKEDDPFVNKRLEYANATLKKDLLEARGTRAWKDRTPSTVNRARYEHNRRLECRKTTEHGSRLRIVRFGFRHPIYPPHTPEMDTLGLSKDAYQSIIADIDNFHTNVQLNTKCPGSYMVASVNTVRKRSTNDALMKVSEYLRQLNASQRCIVWTIEKIPAVYDKGFGRNRTEWEISAWNVKDPLELLIQLEKWGIIEPRLNLDEEE</sequence>
<dbReference type="Proteomes" id="UP000472372">
    <property type="component" value="Chromosome 3"/>
</dbReference>
<proteinExistence type="predicted"/>
<dbReference type="AlphaFoldDB" id="A0A6S6VXM2"/>
<evidence type="ECO:0000313" key="3">
    <source>
        <dbReference type="Proteomes" id="UP000472372"/>
    </source>
</evidence>
<accession>A0A6S6VXM2</accession>
<feature type="compositionally biased region" description="Acidic residues" evidence="1">
    <location>
        <begin position="41"/>
        <end position="52"/>
    </location>
</feature>
<name>A0A6S6VXM2_9PLEO</name>
<feature type="compositionally biased region" description="Polar residues" evidence="1">
    <location>
        <begin position="79"/>
        <end position="90"/>
    </location>
</feature>
<reference evidence="2" key="1">
    <citation type="submission" date="2021-02" db="EMBL/GenBank/DDBJ databases">
        <authorList>
            <person name="Syme A R."/>
            <person name="Syme A R."/>
            <person name="Moolhuijzen P."/>
        </authorList>
    </citation>
    <scope>NUCLEOTIDE SEQUENCE</scope>
    <source>
        <strain evidence="2">W1-1</strain>
    </source>
</reference>